<dbReference type="EC" id="7.6.2.9" evidence="5"/>
<feature type="domain" description="CBS" evidence="8">
    <location>
        <begin position="281"/>
        <end position="334"/>
    </location>
</feature>
<dbReference type="PROSITE" id="PS50893">
    <property type="entry name" value="ABC_TRANSPORTER_2"/>
    <property type="match status" value="1"/>
</dbReference>
<evidence type="ECO:0000256" key="3">
    <source>
        <dbReference type="ARBA" id="ARBA00022741"/>
    </source>
</evidence>
<dbReference type="PANTHER" id="PTHR43117">
    <property type="entry name" value="OSMOPROTECTANT IMPORT ATP-BINDING PROTEIN OSMV"/>
    <property type="match status" value="1"/>
</dbReference>
<evidence type="ECO:0000259" key="7">
    <source>
        <dbReference type="PROSITE" id="PS50893"/>
    </source>
</evidence>
<dbReference type="InterPro" id="IPR046342">
    <property type="entry name" value="CBS_dom_sf"/>
</dbReference>
<dbReference type="InterPro" id="IPR003593">
    <property type="entry name" value="AAA+_ATPase"/>
</dbReference>
<evidence type="ECO:0000256" key="2">
    <source>
        <dbReference type="ARBA" id="ARBA00022448"/>
    </source>
</evidence>
<evidence type="ECO:0000256" key="1">
    <source>
        <dbReference type="ARBA" id="ARBA00005417"/>
    </source>
</evidence>
<evidence type="ECO:0000256" key="5">
    <source>
        <dbReference type="ARBA" id="ARBA00066388"/>
    </source>
</evidence>
<gene>
    <name evidence="9" type="ORF">FHU34_11622</name>
</gene>
<dbReference type="PANTHER" id="PTHR43117:SF4">
    <property type="entry name" value="OSMOPROTECTANT IMPORT ATP-BINDING PROTEIN OSMV"/>
    <property type="match status" value="1"/>
</dbReference>
<dbReference type="InterPro" id="IPR000644">
    <property type="entry name" value="CBS_dom"/>
</dbReference>
<dbReference type="AlphaFoldDB" id="A0A561VUL6"/>
<dbReference type="GeneID" id="300126264"/>
<evidence type="ECO:0000259" key="8">
    <source>
        <dbReference type="PROSITE" id="PS51371"/>
    </source>
</evidence>
<evidence type="ECO:0000313" key="10">
    <source>
        <dbReference type="Proteomes" id="UP000317685"/>
    </source>
</evidence>
<dbReference type="GO" id="GO:0016887">
    <property type="term" value="F:ATP hydrolysis activity"/>
    <property type="evidence" value="ECO:0007669"/>
    <property type="project" value="InterPro"/>
</dbReference>
<keyword evidence="3" id="KW-0547">Nucleotide-binding</keyword>
<evidence type="ECO:0000256" key="6">
    <source>
        <dbReference type="PROSITE-ProRule" id="PRU00703"/>
    </source>
</evidence>
<keyword evidence="2" id="KW-0813">Transport</keyword>
<dbReference type="FunFam" id="3.40.50.300:FF:000425">
    <property type="entry name" value="Probable ABC transporter, ATP-binding subunit"/>
    <property type="match status" value="1"/>
</dbReference>
<dbReference type="SUPFAM" id="SSF52540">
    <property type="entry name" value="P-loop containing nucleoside triphosphate hydrolases"/>
    <property type="match status" value="1"/>
</dbReference>
<dbReference type="RefSeq" id="WP_145778601.1">
    <property type="nucleotide sequence ID" value="NZ_JBEZJB010000006.1"/>
</dbReference>
<protein>
    <recommendedName>
        <fullName evidence="5">ABC-type quaternary amine transporter</fullName>
        <ecNumber evidence="5">7.6.2.9</ecNumber>
    </recommendedName>
</protein>
<dbReference type="PROSITE" id="PS00211">
    <property type="entry name" value="ABC_TRANSPORTER_1"/>
    <property type="match status" value="1"/>
</dbReference>
<dbReference type="SMART" id="SM00382">
    <property type="entry name" value="AAA"/>
    <property type="match status" value="1"/>
</dbReference>
<dbReference type="OrthoDB" id="9802264at2"/>
<dbReference type="GO" id="GO:0005524">
    <property type="term" value="F:ATP binding"/>
    <property type="evidence" value="ECO:0007669"/>
    <property type="project" value="UniProtKB-KW"/>
</dbReference>
<keyword evidence="4 9" id="KW-0067">ATP-binding</keyword>
<organism evidence="9 10">
    <name type="scientific">Micromonospora taraxaci</name>
    <dbReference type="NCBI Taxonomy" id="1316803"/>
    <lineage>
        <taxon>Bacteria</taxon>
        <taxon>Bacillati</taxon>
        <taxon>Actinomycetota</taxon>
        <taxon>Actinomycetes</taxon>
        <taxon>Micromonosporales</taxon>
        <taxon>Micromonosporaceae</taxon>
        <taxon>Micromonospora</taxon>
    </lineage>
</organism>
<dbReference type="Proteomes" id="UP000317685">
    <property type="component" value="Unassembled WGS sequence"/>
</dbReference>
<name>A0A561VUL6_9ACTN</name>
<evidence type="ECO:0000256" key="4">
    <source>
        <dbReference type="ARBA" id="ARBA00022840"/>
    </source>
</evidence>
<reference evidence="9 10" key="1">
    <citation type="submission" date="2019-06" db="EMBL/GenBank/DDBJ databases">
        <title>Sequencing the genomes of 1000 actinobacteria strains.</title>
        <authorList>
            <person name="Klenk H.-P."/>
        </authorList>
    </citation>
    <scope>NUCLEOTIDE SEQUENCE [LARGE SCALE GENOMIC DNA]</scope>
    <source>
        <strain evidence="9 10">DSM 45885</strain>
    </source>
</reference>
<feature type="domain" description="ABC transporter" evidence="7">
    <location>
        <begin position="19"/>
        <end position="254"/>
    </location>
</feature>
<dbReference type="Pfam" id="PF00005">
    <property type="entry name" value="ABC_tran"/>
    <property type="match status" value="1"/>
</dbReference>
<dbReference type="SUPFAM" id="SSF54631">
    <property type="entry name" value="CBS-domain pair"/>
    <property type="match status" value="1"/>
</dbReference>
<keyword evidence="10" id="KW-1185">Reference proteome</keyword>
<dbReference type="PROSITE" id="PS51371">
    <property type="entry name" value="CBS"/>
    <property type="match status" value="1"/>
</dbReference>
<dbReference type="GO" id="GO:0015418">
    <property type="term" value="F:ABC-type quaternary ammonium compound transporting activity"/>
    <property type="evidence" value="ECO:0007669"/>
    <property type="project" value="UniProtKB-EC"/>
</dbReference>
<accession>A0A561VUL6</accession>
<comment type="caution">
    <text evidence="9">The sequence shown here is derived from an EMBL/GenBank/DDBJ whole genome shotgun (WGS) entry which is preliminary data.</text>
</comment>
<evidence type="ECO:0000313" key="9">
    <source>
        <dbReference type="EMBL" id="TWG15307.1"/>
    </source>
</evidence>
<dbReference type="InterPro" id="IPR027417">
    <property type="entry name" value="P-loop_NTPase"/>
</dbReference>
<proteinExistence type="inferred from homology"/>
<comment type="similarity">
    <text evidence="1">Belongs to the ABC transporter superfamily.</text>
</comment>
<dbReference type="Gene3D" id="3.40.50.300">
    <property type="entry name" value="P-loop containing nucleotide triphosphate hydrolases"/>
    <property type="match status" value="1"/>
</dbReference>
<dbReference type="InterPro" id="IPR003439">
    <property type="entry name" value="ABC_transporter-like_ATP-bd"/>
</dbReference>
<dbReference type="EMBL" id="VIWZ01000001">
    <property type="protein sequence ID" value="TWG15307.1"/>
    <property type="molecule type" value="Genomic_DNA"/>
</dbReference>
<dbReference type="InterPro" id="IPR017871">
    <property type="entry name" value="ABC_transporter-like_CS"/>
</dbReference>
<sequence>MDVTPEAADVAESPRAASISLQGIQKRYPNGTEAVRDLSLDVRAGELVVLIGPSGCGKSTVLRMINRLIEPTDGRIMLGDEDVTDVDPVRLRRRIGYVIQNVGLFPHQTVRANVATVPGLLRWPKSRTKARVDELLDLVGLDPTQFGGRYPNELSGGQRQRVGVARALAADPVVLLMDEPFSAVDPIVRARLQEEFLRLQAEVRKTIVLVTHDLDEAVRLGDRIAVLSGGGHLEQYDTPAALLGAPATPFVREFVGADRGIRRLAVTPLDLESLEPVSGDAAADLPTVALDGSAYDALAVLLTSGRDQLVVTDAGRPVGTLTRQRLLDLGRTTN</sequence>
<keyword evidence="6" id="KW-0129">CBS domain</keyword>